<feature type="transmembrane region" description="Helical" evidence="1">
    <location>
        <begin position="35"/>
        <end position="54"/>
    </location>
</feature>
<dbReference type="Pfam" id="PF07254">
    <property type="entry name" value="Cpta_toxin"/>
    <property type="match status" value="1"/>
</dbReference>
<evidence type="ECO:0008006" key="3">
    <source>
        <dbReference type="Google" id="ProtNLM"/>
    </source>
</evidence>
<dbReference type="EMBL" id="MLJW01000011">
    <property type="protein sequence ID" value="OIR14752.1"/>
    <property type="molecule type" value="Genomic_DNA"/>
</dbReference>
<keyword evidence="1" id="KW-0472">Membrane</keyword>
<accession>A0A1J5TF01</accession>
<reference evidence="2" key="1">
    <citation type="submission" date="2016-10" db="EMBL/GenBank/DDBJ databases">
        <title>Sequence of Gallionella enrichment culture.</title>
        <authorList>
            <person name="Poehlein A."/>
            <person name="Muehling M."/>
            <person name="Daniel R."/>
        </authorList>
    </citation>
    <scope>NUCLEOTIDE SEQUENCE</scope>
</reference>
<evidence type="ECO:0000313" key="2">
    <source>
        <dbReference type="EMBL" id="OIR14752.1"/>
    </source>
</evidence>
<keyword evidence="1" id="KW-1133">Transmembrane helix</keyword>
<protein>
    <recommendedName>
        <fullName evidence="3">Toxin CptA</fullName>
    </recommendedName>
</protein>
<dbReference type="AlphaFoldDB" id="A0A1J5TF01"/>
<name>A0A1J5TF01_9ZZZZ</name>
<organism evidence="2">
    <name type="scientific">mine drainage metagenome</name>
    <dbReference type="NCBI Taxonomy" id="410659"/>
    <lineage>
        <taxon>unclassified sequences</taxon>
        <taxon>metagenomes</taxon>
        <taxon>ecological metagenomes</taxon>
    </lineage>
</organism>
<dbReference type="InterPro" id="IPR009883">
    <property type="entry name" value="YgfX"/>
</dbReference>
<comment type="caution">
    <text evidence="2">The sequence shown here is derived from an EMBL/GenBank/DDBJ whole genome shotgun (WGS) entry which is preliminary data.</text>
</comment>
<keyword evidence="1" id="KW-0812">Transmembrane</keyword>
<feature type="transmembrane region" description="Helical" evidence="1">
    <location>
        <begin position="12"/>
        <end position="29"/>
    </location>
</feature>
<sequence>MQRHFKLRPSRALALFLFILCLSALVSIWSLPFPALILLVLSLIVLSWSGYCLLLHAGLRMGNSCVALRLEEGDEVVLVLRNGSHLMCRLCGDSLVTPYIVILNVTRNEQRGGRSVLIMPDAIGAESFRRLRVILRWGDAANQVAT</sequence>
<proteinExistence type="predicted"/>
<evidence type="ECO:0000256" key="1">
    <source>
        <dbReference type="SAM" id="Phobius"/>
    </source>
</evidence>
<gene>
    <name evidence="2" type="ORF">GALL_45580</name>
</gene>